<keyword evidence="9 10" id="KW-0119">Carbohydrate metabolism</keyword>
<accession>A0A3S2YMH5</accession>
<dbReference type="PANTHER" id="PTHR43651">
    <property type="entry name" value="1,4-ALPHA-GLUCAN-BRANCHING ENZYME"/>
    <property type="match status" value="1"/>
</dbReference>
<sequence length="765" mass="84915">MTDDDTRAAPVSRAMPLTAATGATVSERTARPAPARDDGLHPDAIEAVMAANHGDPFAILGPHEVAPGQWEVRAVLPEARAASVLVGEQRHDMVRRHPGGFFVAAFASERRPDYRIAIEGWDNLERTRRDPYEFGTTLDAEEIRLLRDVGNDAVQRVLGGQAITVGGVSGFRFAVWAPNARRVSVVGDFNAWDGRRHPMRLWQDGGIWELFIPDLPAGTNYKFEIRGPDGSLLPLKADPVAFAAQHPPETASKLVGRPQPVWRDGAWMAGRGSLDHRHGPISIYEVHLGSWARVPEEGNRYLTYRELAQRLIPYVKEMGFTHIELLPITEHPFDGSWGYQPVSLFAPTSRFGSPEDFCEFVNAAHEAGIGILLDWVPGHFPLDAHGFGQFDGTHLYEHADPRQGFHQDWGTYIYNFGRTEVSAFLAANARFWLEDYHLDGLRVDAVASMLYLDYSRRAGEWIPNRYGGNENLEAIDFLRKTNEATYSHAPGTMTVAEESTSWPGVSHPTYTGGLGFGFKWNMGWMHDTLQFISKEPVHRRYHHHDLTFGLLYAFSENFILPLSHDEVVHGKGSLIGKMPGDRWQKFANLRAYFGFMWGHPGKKLLFMGGEFGQEREWNHNQSLDWHLLDDPLHAGLKALVGDLNRLYVATPALHARDTEAAGFRWLVADDAENSVIAWARLGREPGQVAVVVSNFTPIPRHGYRIGVPAPGLYREAINSDAAAYGGSNVGNYGGVATSDEPSHGQPCSLTLSLPPLGTVILVLEG</sequence>
<dbReference type="InterPro" id="IPR017853">
    <property type="entry name" value="GH"/>
</dbReference>
<dbReference type="InterPro" id="IPR004193">
    <property type="entry name" value="Glyco_hydro_13_N"/>
</dbReference>
<evidence type="ECO:0000256" key="7">
    <source>
        <dbReference type="ARBA" id="ARBA00022679"/>
    </source>
</evidence>
<dbReference type="InterPro" id="IPR006407">
    <property type="entry name" value="GlgB"/>
</dbReference>
<name>A0A3S2YMH5_9HYPH</name>
<evidence type="ECO:0000256" key="2">
    <source>
        <dbReference type="ARBA" id="ARBA00002953"/>
    </source>
</evidence>
<dbReference type="NCBIfam" id="TIGR01515">
    <property type="entry name" value="branching_enzym"/>
    <property type="match status" value="1"/>
</dbReference>
<dbReference type="OrthoDB" id="9800174at2"/>
<dbReference type="Pfam" id="PF02806">
    <property type="entry name" value="Alpha-amylase_C"/>
    <property type="match status" value="1"/>
</dbReference>
<gene>
    <name evidence="10 14" type="primary">glgB</name>
    <name evidence="14" type="ORF">EOE48_21615</name>
</gene>
<evidence type="ECO:0000256" key="6">
    <source>
        <dbReference type="ARBA" id="ARBA00022676"/>
    </source>
</evidence>
<keyword evidence="7 10" id="KW-0808">Transferase</keyword>
<dbReference type="SUPFAM" id="SSF51445">
    <property type="entry name" value="(Trans)glycosidases"/>
    <property type="match status" value="1"/>
</dbReference>
<dbReference type="Pfam" id="PF02922">
    <property type="entry name" value="CBM_48"/>
    <property type="match status" value="1"/>
</dbReference>
<feature type="compositionally biased region" description="Basic and acidic residues" evidence="12">
    <location>
        <begin position="28"/>
        <end position="40"/>
    </location>
</feature>
<comment type="function">
    <text evidence="2 10">Catalyzes the formation of the alpha-1,6-glucosidic linkages in glycogen by scission of a 1,4-alpha-linked oligosaccharide from growing alpha-1,4-glucan chains and the subsequent attachment of the oligosaccharide to the alpha-1,6 position.</text>
</comment>
<comment type="similarity">
    <text evidence="4 10">Belongs to the glycosyl hydrolase 13 family. GlgB subfamily.</text>
</comment>
<comment type="subunit">
    <text evidence="10">Monomer.</text>
</comment>
<evidence type="ECO:0000259" key="13">
    <source>
        <dbReference type="SMART" id="SM00642"/>
    </source>
</evidence>
<dbReference type="UniPathway" id="UPA00164"/>
<dbReference type="NCBIfam" id="NF003811">
    <property type="entry name" value="PRK05402.1"/>
    <property type="match status" value="1"/>
</dbReference>
<dbReference type="GO" id="GO:0004553">
    <property type="term" value="F:hydrolase activity, hydrolyzing O-glycosyl compounds"/>
    <property type="evidence" value="ECO:0007669"/>
    <property type="project" value="InterPro"/>
</dbReference>
<dbReference type="SUPFAM" id="SSF81296">
    <property type="entry name" value="E set domains"/>
    <property type="match status" value="1"/>
</dbReference>
<evidence type="ECO:0000256" key="8">
    <source>
        <dbReference type="ARBA" id="ARBA00023056"/>
    </source>
</evidence>
<evidence type="ECO:0000256" key="5">
    <source>
        <dbReference type="ARBA" id="ARBA00022600"/>
    </source>
</evidence>
<dbReference type="EC" id="2.4.1.18" evidence="10"/>
<evidence type="ECO:0000256" key="10">
    <source>
        <dbReference type="HAMAP-Rule" id="MF_00685"/>
    </source>
</evidence>
<proteinExistence type="inferred from homology"/>
<dbReference type="EMBL" id="SACP01000026">
    <property type="protein sequence ID" value="RVU14867.1"/>
    <property type="molecule type" value="Genomic_DNA"/>
</dbReference>
<dbReference type="Gene3D" id="3.20.20.80">
    <property type="entry name" value="Glycosidases"/>
    <property type="match status" value="1"/>
</dbReference>
<feature type="domain" description="Glycosyl hydrolase family 13 catalytic" evidence="13">
    <location>
        <begin position="285"/>
        <end position="633"/>
    </location>
</feature>
<dbReference type="CDD" id="cd02855">
    <property type="entry name" value="E_set_GBE_prok_N"/>
    <property type="match status" value="1"/>
</dbReference>
<dbReference type="InterPro" id="IPR037439">
    <property type="entry name" value="Branching_enzy"/>
</dbReference>
<dbReference type="FunFam" id="2.60.40.1180:FF:000002">
    <property type="entry name" value="1,4-alpha-glucan branching enzyme GlgB"/>
    <property type="match status" value="1"/>
</dbReference>
<dbReference type="InterPro" id="IPR013780">
    <property type="entry name" value="Glyco_hydro_b"/>
</dbReference>
<dbReference type="HAMAP" id="MF_00685">
    <property type="entry name" value="GlgB"/>
    <property type="match status" value="1"/>
</dbReference>
<evidence type="ECO:0000313" key="15">
    <source>
        <dbReference type="Proteomes" id="UP000286997"/>
    </source>
</evidence>
<dbReference type="GO" id="GO:0005978">
    <property type="term" value="P:glycogen biosynthetic process"/>
    <property type="evidence" value="ECO:0007669"/>
    <property type="project" value="UniProtKB-UniRule"/>
</dbReference>
<feature type="region of interest" description="Disordered" evidence="12">
    <location>
        <begin position="1"/>
        <end position="40"/>
    </location>
</feature>
<dbReference type="Pfam" id="PF22019">
    <property type="entry name" value="GlgB_N"/>
    <property type="match status" value="1"/>
</dbReference>
<dbReference type="InterPro" id="IPR006047">
    <property type="entry name" value="GH13_cat_dom"/>
</dbReference>
<dbReference type="Proteomes" id="UP000286997">
    <property type="component" value="Unassembled WGS sequence"/>
</dbReference>
<dbReference type="Gene3D" id="2.60.40.1180">
    <property type="entry name" value="Golgi alpha-mannosidase II"/>
    <property type="match status" value="1"/>
</dbReference>
<reference evidence="14 15" key="1">
    <citation type="submission" date="2019-01" db="EMBL/GenBank/DDBJ databases">
        <authorList>
            <person name="Chen W.-M."/>
        </authorList>
    </citation>
    <scope>NUCLEOTIDE SEQUENCE [LARGE SCALE GENOMIC DNA]</scope>
    <source>
        <strain evidence="14 15">TER-1</strain>
    </source>
</reference>
<dbReference type="GO" id="GO:0005829">
    <property type="term" value="C:cytosol"/>
    <property type="evidence" value="ECO:0007669"/>
    <property type="project" value="TreeGrafter"/>
</dbReference>
<dbReference type="NCBIfam" id="NF008967">
    <property type="entry name" value="PRK12313.1"/>
    <property type="match status" value="1"/>
</dbReference>
<feature type="active site" description="Proton donor" evidence="10 11">
    <location>
        <position position="497"/>
    </location>
</feature>
<protein>
    <recommendedName>
        <fullName evidence="10">1,4-alpha-glucan branching enzyme GlgB</fullName>
        <ecNumber evidence="10">2.4.1.18</ecNumber>
    </recommendedName>
    <alternativeName>
        <fullName evidence="10">1,4-alpha-D-glucan:1,4-alpha-D-glucan 6-glucosyl-transferase</fullName>
    </alternativeName>
    <alternativeName>
        <fullName evidence="10">Alpha-(1-&gt;4)-glucan branching enzyme</fullName>
    </alternativeName>
    <alternativeName>
        <fullName evidence="10">Glycogen branching enzyme</fullName>
        <shortName evidence="10">BE</shortName>
    </alternativeName>
</protein>
<dbReference type="InterPro" id="IPR006048">
    <property type="entry name" value="A-amylase/branching_C"/>
</dbReference>
<dbReference type="PIRSF" id="PIRSF000463">
    <property type="entry name" value="GlgB"/>
    <property type="match status" value="1"/>
</dbReference>
<organism evidence="14 15">
    <name type="scientific">Methylobacterium oryzihabitans</name>
    <dbReference type="NCBI Taxonomy" id="2499852"/>
    <lineage>
        <taxon>Bacteria</taxon>
        <taxon>Pseudomonadati</taxon>
        <taxon>Pseudomonadota</taxon>
        <taxon>Alphaproteobacteria</taxon>
        <taxon>Hyphomicrobiales</taxon>
        <taxon>Methylobacteriaceae</taxon>
        <taxon>Methylobacterium</taxon>
    </lineage>
</organism>
<evidence type="ECO:0000256" key="12">
    <source>
        <dbReference type="SAM" id="MobiDB-lite"/>
    </source>
</evidence>
<dbReference type="Pfam" id="PF00128">
    <property type="entry name" value="Alpha-amylase"/>
    <property type="match status" value="1"/>
</dbReference>
<keyword evidence="6 10" id="KW-0328">Glycosyltransferase</keyword>
<dbReference type="InterPro" id="IPR054169">
    <property type="entry name" value="GlgB_N"/>
</dbReference>
<comment type="catalytic activity">
    <reaction evidence="1 10">
        <text>Transfers a segment of a (1-&gt;4)-alpha-D-glucan chain to a primary hydroxy group in a similar glucan chain.</text>
        <dbReference type="EC" id="2.4.1.18"/>
    </reaction>
</comment>
<dbReference type="GO" id="GO:0043169">
    <property type="term" value="F:cation binding"/>
    <property type="evidence" value="ECO:0007669"/>
    <property type="project" value="InterPro"/>
</dbReference>
<evidence type="ECO:0000256" key="1">
    <source>
        <dbReference type="ARBA" id="ARBA00000826"/>
    </source>
</evidence>
<evidence type="ECO:0000256" key="3">
    <source>
        <dbReference type="ARBA" id="ARBA00004964"/>
    </source>
</evidence>
<dbReference type="AlphaFoldDB" id="A0A3S2YMH5"/>
<dbReference type="InterPro" id="IPR044143">
    <property type="entry name" value="GlgB_N_E_set_prok"/>
</dbReference>
<evidence type="ECO:0000313" key="14">
    <source>
        <dbReference type="EMBL" id="RVU14867.1"/>
    </source>
</evidence>
<evidence type="ECO:0000256" key="11">
    <source>
        <dbReference type="PIRSR" id="PIRSR000463-1"/>
    </source>
</evidence>
<dbReference type="SMART" id="SM00642">
    <property type="entry name" value="Aamy"/>
    <property type="match status" value="1"/>
</dbReference>
<dbReference type="CDD" id="cd11322">
    <property type="entry name" value="AmyAc_Glg_BE"/>
    <property type="match status" value="1"/>
</dbReference>
<evidence type="ECO:0000256" key="9">
    <source>
        <dbReference type="ARBA" id="ARBA00023277"/>
    </source>
</evidence>
<dbReference type="InterPro" id="IPR013783">
    <property type="entry name" value="Ig-like_fold"/>
</dbReference>
<dbReference type="PANTHER" id="PTHR43651:SF3">
    <property type="entry name" value="1,4-ALPHA-GLUCAN-BRANCHING ENZYME"/>
    <property type="match status" value="1"/>
</dbReference>
<dbReference type="GO" id="GO:0003844">
    <property type="term" value="F:1,4-alpha-glucan branching enzyme activity"/>
    <property type="evidence" value="ECO:0007669"/>
    <property type="project" value="UniProtKB-UniRule"/>
</dbReference>
<evidence type="ECO:0000256" key="4">
    <source>
        <dbReference type="ARBA" id="ARBA00009000"/>
    </source>
</evidence>
<dbReference type="SUPFAM" id="SSF51011">
    <property type="entry name" value="Glycosyl hydrolase domain"/>
    <property type="match status" value="1"/>
</dbReference>
<keyword evidence="8 10" id="KW-0320">Glycogen biosynthesis</keyword>
<keyword evidence="15" id="KW-1185">Reference proteome</keyword>
<comment type="caution">
    <text evidence="14">The sequence shown here is derived from an EMBL/GenBank/DDBJ whole genome shotgun (WGS) entry which is preliminary data.</text>
</comment>
<feature type="active site" description="Nucleophile" evidence="10 11">
    <location>
        <position position="444"/>
    </location>
</feature>
<dbReference type="Gene3D" id="2.60.40.10">
    <property type="entry name" value="Immunoglobulins"/>
    <property type="match status" value="2"/>
</dbReference>
<comment type="pathway">
    <text evidence="3 10">Glycan biosynthesis; glycogen biosynthesis.</text>
</comment>
<dbReference type="FunFam" id="3.20.20.80:FF:000003">
    <property type="entry name" value="1,4-alpha-glucan branching enzyme GlgB"/>
    <property type="match status" value="1"/>
</dbReference>
<dbReference type="InterPro" id="IPR014756">
    <property type="entry name" value="Ig_E-set"/>
</dbReference>
<keyword evidence="5 10" id="KW-0321">Glycogen metabolism</keyword>